<dbReference type="PANTHER" id="PTHR45913:SF19">
    <property type="entry name" value="LOW QUALITY PROTEIN: ZINC FINGER BED DOMAIN-CONTAINING PROTEIN 5-LIKE"/>
    <property type="match status" value="1"/>
</dbReference>
<evidence type="ECO:0000313" key="2">
    <source>
        <dbReference type="RefSeq" id="XP_025415466.1"/>
    </source>
</evidence>
<protein>
    <submittedName>
        <fullName evidence="2">Zinc finger BED domain-containing protein 5-like</fullName>
    </submittedName>
</protein>
<gene>
    <name evidence="2" type="primary">LOC112687118</name>
</gene>
<accession>A0A8B8FYN4</accession>
<reference evidence="2" key="1">
    <citation type="submission" date="2025-08" db="UniProtKB">
        <authorList>
            <consortium name="RefSeq"/>
        </authorList>
    </citation>
    <scope>IDENTIFICATION</scope>
    <source>
        <tissue evidence="2">Whole body</tissue>
    </source>
</reference>
<name>A0A8B8FYN4_9HEMI</name>
<dbReference type="PANTHER" id="PTHR45913">
    <property type="entry name" value="EPM2A-INTERACTING PROTEIN 1"/>
    <property type="match status" value="1"/>
</dbReference>
<evidence type="ECO:0000313" key="1">
    <source>
        <dbReference type="Proteomes" id="UP000694846"/>
    </source>
</evidence>
<dbReference type="RefSeq" id="XP_025415466.1">
    <property type="nucleotide sequence ID" value="XM_025559681.1"/>
</dbReference>
<dbReference type="Proteomes" id="UP000694846">
    <property type="component" value="Unplaced"/>
</dbReference>
<dbReference type="GeneID" id="112687118"/>
<proteinExistence type="predicted"/>
<organism evidence="1 2">
    <name type="scientific">Sipha flava</name>
    <name type="common">yellow sugarcane aphid</name>
    <dbReference type="NCBI Taxonomy" id="143950"/>
    <lineage>
        <taxon>Eukaryota</taxon>
        <taxon>Metazoa</taxon>
        <taxon>Ecdysozoa</taxon>
        <taxon>Arthropoda</taxon>
        <taxon>Hexapoda</taxon>
        <taxon>Insecta</taxon>
        <taxon>Pterygota</taxon>
        <taxon>Neoptera</taxon>
        <taxon>Paraneoptera</taxon>
        <taxon>Hemiptera</taxon>
        <taxon>Sternorrhyncha</taxon>
        <taxon>Aphidomorpha</taxon>
        <taxon>Aphidoidea</taxon>
        <taxon>Aphididae</taxon>
        <taxon>Sipha</taxon>
    </lineage>
</organism>
<dbReference type="OrthoDB" id="6602804at2759"/>
<keyword evidence="1" id="KW-1185">Reference proteome</keyword>
<dbReference type="AlphaFoldDB" id="A0A8B8FYN4"/>
<sequence>MWCTNLDQGNTAMFPYFTGQKNSNPEVLGTIRSHLQALQISLKYYFPDLNVKQYHWVRNPFTSLVQTDDCELQQEAVGLKNDHTLQLKFKEVSLNSFWVSLHREYPRLSTKAIEVLLQFSTSCLCEYGFNALTNIKTKNAKDSQKQH</sequence>